<evidence type="ECO:0000256" key="6">
    <source>
        <dbReference type="SAM" id="Phobius"/>
    </source>
</evidence>
<feature type="transmembrane region" description="Helical" evidence="6">
    <location>
        <begin position="21"/>
        <end position="38"/>
    </location>
</feature>
<keyword evidence="2" id="KW-1003">Cell membrane</keyword>
<keyword evidence="8" id="KW-1185">Reference proteome</keyword>
<dbReference type="RefSeq" id="WP_203629585.1">
    <property type="nucleotide sequence ID" value="NZ_BNJR01000010.1"/>
</dbReference>
<reference evidence="7 8" key="1">
    <citation type="journal article" date="2021" name="Int. J. Syst. Evol. Microbiol.">
        <title>Lentilactobacillus fungorum sp. nov., isolated from spent mushroom substrates.</title>
        <authorList>
            <person name="Tohno M."/>
            <person name="Tanizawa Y."/>
            <person name="Kojima Y."/>
            <person name="Sakamoto M."/>
            <person name="Ohkuma M."/>
            <person name="Kobayashi H."/>
        </authorList>
    </citation>
    <scope>NUCLEOTIDE SEQUENCE [LARGE SCALE GENOMIC DNA]</scope>
    <source>
        <strain evidence="7 8">YK48G</strain>
    </source>
</reference>
<accession>A0ABQ3VZB6</accession>
<dbReference type="Pfam" id="PF03788">
    <property type="entry name" value="LrgA"/>
    <property type="match status" value="1"/>
</dbReference>
<gene>
    <name evidence="7" type="ORF">YK48G_09710</name>
</gene>
<keyword evidence="4 6" id="KW-1133">Transmembrane helix</keyword>
<dbReference type="PANTHER" id="PTHR33931:SF4">
    <property type="entry name" value="ANTIHOLIN-LIKE PROTEIN LRGA"/>
    <property type="match status" value="1"/>
</dbReference>
<keyword evidence="7" id="KW-0378">Hydrolase</keyword>
<feature type="transmembrane region" description="Helical" evidence="6">
    <location>
        <begin position="70"/>
        <end position="92"/>
    </location>
</feature>
<evidence type="ECO:0000256" key="3">
    <source>
        <dbReference type="ARBA" id="ARBA00022692"/>
    </source>
</evidence>
<evidence type="ECO:0000313" key="7">
    <source>
        <dbReference type="EMBL" id="GHP13546.1"/>
    </source>
</evidence>
<evidence type="ECO:0000313" key="8">
    <source>
        <dbReference type="Proteomes" id="UP000604765"/>
    </source>
</evidence>
<protein>
    <submittedName>
        <fullName evidence="7">Murein hydrolase transporter LrgA</fullName>
    </submittedName>
</protein>
<dbReference type="GO" id="GO:0016787">
    <property type="term" value="F:hydrolase activity"/>
    <property type="evidence" value="ECO:0007669"/>
    <property type="project" value="UniProtKB-KW"/>
</dbReference>
<keyword evidence="3 6" id="KW-0812">Transmembrane</keyword>
<evidence type="ECO:0000256" key="2">
    <source>
        <dbReference type="ARBA" id="ARBA00022475"/>
    </source>
</evidence>
<name>A0ABQ3VZB6_9LACO</name>
<feature type="transmembrane region" description="Helical" evidence="6">
    <location>
        <begin position="44"/>
        <end position="63"/>
    </location>
</feature>
<comment type="caution">
    <text evidence="7">The sequence shown here is derived from an EMBL/GenBank/DDBJ whole genome shotgun (WGS) entry which is preliminary data.</text>
</comment>
<dbReference type="EMBL" id="BNJR01000010">
    <property type="protein sequence ID" value="GHP13546.1"/>
    <property type="molecule type" value="Genomic_DNA"/>
</dbReference>
<feature type="transmembrane region" description="Helical" evidence="6">
    <location>
        <begin position="104"/>
        <end position="129"/>
    </location>
</feature>
<evidence type="ECO:0000256" key="4">
    <source>
        <dbReference type="ARBA" id="ARBA00022989"/>
    </source>
</evidence>
<dbReference type="Proteomes" id="UP000604765">
    <property type="component" value="Unassembled WGS sequence"/>
</dbReference>
<evidence type="ECO:0000256" key="1">
    <source>
        <dbReference type="ARBA" id="ARBA00004651"/>
    </source>
</evidence>
<organism evidence="7 8">
    <name type="scientific">Lentilactobacillus fungorum</name>
    <dbReference type="NCBI Taxonomy" id="2201250"/>
    <lineage>
        <taxon>Bacteria</taxon>
        <taxon>Bacillati</taxon>
        <taxon>Bacillota</taxon>
        <taxon>Bacilli</taxon>
        <taxon>Lactobacillales</taxon>
        <taxon>Lactobacillaceae</taxon>
        <taxon>Lentilactobacillus</taxon>
    </lineage>
</organism>
<sequence length="147" mass="15974">MASKQNSTPAKAKGAPVLIQMGIFAGVLFVSSLISPLFPPTFPVPTPVIGLIILYLLLTFHIVKLEWVDNFATFMISMIAFLFVPSGIQLTASLGIMKAQGVRLIIAIIISTIVLLVVTAFTTSAFIWIKKTIFHGDVTVNEKVDKK</sequence>
<evidence type="ECO:0000256" key="5">
    <source>
        <dbReference type="ARBA" id="ARBA00023136"/>
    </source>
</evidence>
<dbReference type="InterPro" id="IPR005538">
    <property type="entry name" value="LrgA/CidA"/>
</dbReference>
<dbReference type="PANTHER" id="PTHR33931">
    <property type="entry name" value="HOLIN-LIKE PROTEIN CIDA-RELATED"/>
    <property type="match status" value="1"/>
</dbReference>
<keyword evidence="5 6" id="KW-0472">Membrane</keyword>
<comment type="subcellular location">
    <subcellularLocation>
        <location evidence="1">Cell membrane</location>
        <topology evidence="1">Multi-pass membrane protein</topology>
    </subcellularLocation>
</comment>
<proteinExistence type="predicted"/>